<keyword evidence="2" id="KW-0812">Transmembrane</keyword>
<keyword evidence="4" id="KW-1185">Reference proteome</keyword>
<gene>
    <name evidence="3" type="ORF">BaRGS_00030218</name>
</gene>
<accession>A0ABD0JUQ9</accession>
<keyword evidence="2" id="KW-0472">Membrane</keyword>
<feature type="compositionally biased region" description="Basic residues" evidence="1">
    <location>
        <begin position="55"/>
        <end position="74"/>
    </location>
</feature>
<name>A0ABD0JUQ9_9CAEN</name>
<dbReference type="EMBL" id="JACVVK020000323">
    <property type="protein sequence ID" value="KAK7478546.1"/>
    <property type="molecule type" value="Genomic_DNA"/>
</dbReference>
<protein>
    <submittedName>
        <fullName evidence="3">Uncharacterized protein</fullName>
    </submittedName>
</protein>
<proteinExistence type="predicted"/>
<evidence type="ECO:0000313" key="4">
    <source>
        <dbReference type="Proteomes" id="UP001519460"/>
    </source>
</evidence>
<evidence type="ECO:0000256" key="1">
    <source>
        <dbReference type="SAM" id="MobiDB-lite"/>
    </source>
</evidence>
<dbReference type="Proteomes" id="UP001519460">
    <property type="component" value="Unassembled WGS sequence"/>
</dbReference>
<comment type="caution">
    <text evidence="3">The sequence shown here is derived from an EMBL/GenBank/DDBJ whole genome shotgun (WGS) entry which is preliminary data.</text>
</comment>
<sequence length="483" mass="51746">MASGTESQSPKTVTFQQADSRSGLELNITVSGDPSDSANPDRCGQPSCPTCAGSPRRKRGRKGVRKRSGKRRRPRSAETVLSSSHLDVRFGPSLENEFDDPLTLSDLRTTCQCCGADNCPATASGYTFPGCDEGDESPPPPGKRVIVSLSPGQTADITLTMGTGGGSAGIQRSDICVDKSIDTNDLNVQASVQRVTREDKSVDTASINNLTMNIEQVGSDSSLPKVDSKRVSFTDVSDATTETDAFPRTTTIQLTMSDSDATDSEVVKNVSGNPGQYRVTRTQLHVSSSESEPEREYCSSPTCPGRVTSYNSRGGTSSTTLVLSDQERDEGQPQHVCPASQPTCASRQPGPVCPAPTCASRQLRPVCAAPTCASRQLRPVCPAPTCASRRQPRPVCPAPTCASRQSPVCPAPTCASRQPRRACPVTQPNCLSREADVPDDMTLLQLSFKIVFTTMLFTTIFLTFIFAFFAGDATTLEEFCRWD</sequence>
<evidence type="ECO:0000256" key="2">
    <source>
        <dbReference type="SAM" id="Phobius"/>
    </source>
</evidence>
<feature type="region of interest" description="Disordered" evidence="1">
    <location>
        <begin position="1"/>
        <end position="81"/>
    </location>
</feature>
<feature type="compositionally biased region" description="Polar residues" evidence="1">
    <location>
        <begin position="28"/>
        <end position="38"/>
    </location>
</feature>
<keyword evidence="2" id="KW-1133">Transmembrane helix</keyword>
<evidence type="ECO:0000313" key="3">
    <source>
        <dbReference type="EMBL" id="KAK7478546.1"/>
    </source>
</evidence>
<dbReference type="AlphaFoldDB" id="A0ABD0JUQ9"/>
<reference evidence="3 4" key="1">
    <citation type="journal article" date="2023" name="Sci. Data">
        <title>Genome assembly of the Korean intertidal mud-creeper Batillaria attramentaria.</title>
        <authorList>
            <person name="Patra A.K."/>
            <person name="Ho P.T."/>
            <person name="Jun S."/>
            <person name="Lee S.J."/>
            <person name="Kim Y."/>
            <person name="Won Y.J."/>
        </authorList>
    </citation>
    <scope>NUCLEOTIDE SEQUENCE [LARGE SCALE GENOMIC DNA]</scope>
    <source>
        <strain evidence="3">Wonlab-2016</strain>
    </source>
</reference>
<organism evidence="3 4">
    <name type="scientific">Batillaria attramentaria</name>
    <dbReference type="NCBI Taxonomy" id="370345"/>
    <lineage>
        <taxon>Eukaryota</taxon>
        <taxon>Metazoa</taxon>
        <taxon>Spiralia</taxon>
        <taxon>Lophotrochozoa</taxon>
        <taxon>Mollusca</taxon>
        <taxon>Gastropoda</taxon>
        <taxon>Caenogastropoda</taxon>
        <taxon>Sorbeoconcha</taxon>
        <taxon>Cerithioidea</taxon>
        <taxon>Batillariidae</taxon>
        <taxon>Batillaria</taxon>
    </lineage>
</organism>
<feature type="compositionally biased region" description="Polar residues" evidence="1">
    <location>
        <begin position="1"/>
        <end position="20"/>
    </location>
</feature>
<feature type="transmembrane region" description="Helical" evidence="2">
    <location>
        <begin position="450"/>
        <end position="471"/>
    </location>
</feature>